<sequence>MEQKLNIRQAQRTDAGLVLAFIQKIAAYEKMSDEVVATVQSIETYVFDQGAAEVLIAEYEGKPVGFALYFENFSTFQGRTGLYLEDLFVDQEMRGLGIGKKLFQAVAAEAVRRGCQRMEWTCLDWNQPSIDFYHAMGAVPMNAWTTYRLAGKRIREAADQ</sequence>
<dbReference type="PANTHER" id="PTHR10545:SF29">
    <property type="entry name" value="GH14572P-RELATED"/>
    <property type="match status" value="1"/>
</dbReference>
<dbReference type="InterPro" id="IPR051016">
    <property type="entry name" value="Diverse_Substrate_AcTransf"/>
</dbReference>
<dbReference type="Gene3D" id="3.40.630.30">
    <property type="match status" value="1"/>
</dbReference>
<protein>
    <submittedName>
        <fullName evidence="4">GNAT family N-acetyltransferase</fullName>
    </submittedName>
</protein>
<proteinExistence type="predicted"/>
<evidence type="ECO:0000256" key="1">
    <source>
        <dbReference type="ARBA" id="ARBA00022679"/>
    </source>
</evidence>
<dbReference type="Proteomes" id="UP000606889">
    <property type="component" value="Unassembled WGS sequence"/>
</dbReference>
<keyword evidence="2" id="KW-0012">Acyltransferase</keyword>
<feature type="domain" description="N-acetyltransferase" evidence="3">
    <location>
        <begin position="5"/>
        <end position="155"/>
    </location>
</feature>
<reference evidence="4 5" key="1">
    <citation type="submission" date="2020-08" db="EMBL/GenBank/DDBJ databases">
        <title>Genome public.</title>
        <authorList>
            <person name="Liu C."/>
            <person name="Sun Q."/>
        </authorList>
    </citation>
    <scope>NUCLEOTIDE SEQUENCE [LARGE SCALE GENOMIC DNA]</scope>
    <source>
        <strain evidence="4 5">NSJ-35</strain>
    </source>
</reference>
<keyword evidence="1" id="KW-0808">Transferase</keyword>
<keyword evidence="5" id="KW-1185">Reference proteome</keyword>
<dbReference type="RefSeq" id="WP_186858142.1">
    <property type="nucleotide sequence ID" value="NZ_JACOON010000005.1"/>
</dbReference>
<dbReference type="SUPFAM" id="SSF55729">
    <property type="entry name" value="Acyl-CoA N-acyltransferases (Nat)"/>
    <property type="match status" value="1"/>
</dbReference>
<organism evidence="4 5">
    <name type="scientific">Christensenella tenuis</name>
    <dbReference type="NCBI Taxonomy" id="2763033"/>
    <lineage>
        <taxon>Bacteria</taxon>
        <taxon>Bacillati</taxon>
        <taxon>Bacillota</taxon>
        <taxon>Clostridia</taxon>
        <taxon>Christensenellales</taxon>
        <taxon>Christensenellaceae</taxon>
        <taxon>Christensenella</taxon>
    </lineage>
</organism>
<dbReference type="Pfam" id="PF00583">
    <property type="entry name" value="Acetyltransf_1"/>
    <property type="match status" value="1"/>
</dbReference>
<dbReference type="InterPro" id="IPR016181">
    <property type="entry name" value="Acyl_CoA_acyltransferase"/>
</dbReference>
<evidence type="ECO:0000313" key="5">
    <source>
        <dbReference type="Proteomes" id="UP000606889"/>
    </source>
</evidence>
<dbReference type="EMBL" id="JACOON010000005">
    <property type="protein sequence ID" value="MBC5648642.1"/>
    <property type="molecule type" value="Genomic_DNA"/>
</dbReference>
<dbReference type="InterPro" id="IPR000182">
    <property type="entry name" value="GNAT_dom"/>
</dbReference>
<comment type="caution">
    <text evidence="4">The sequence shown here is derived from an EMBL/GenBank/DDBJ whole genome shotgun (WGS) entry which is preliminary data.</text>
</comment>
<accession>A0ABR7EFU6</accession>
<gene>
    <name evidence="4" type="ORF">H8S18_09855</name>
</gene>
<dbReference type="PROSITE" id="PS51186">
    <property type="entry name" value="GNAT"/>
    <property type="match status" value="1"/>
</dbReference>
<name>A0ABR7EFU6_9FIRM</name>
<dbReference type="CDD" id="cd04301">
    <property type="entry name" value="NAT_SF"/>
    <property type="match status" value="1"/>
</dbReference>
<evidence type="ECO:0000256" key="2">
    <source>
        <dbReference type="ARBA" id="ARBA00023315"/>
    </source>
</evidence>
<evidence type="ECO:0000259" key="3">
    <source>
        <dbReference type="PROSITE" id="PS51186"/>
    </source>
</evidence>
<dbReference type="PANTHER" id="PTHR10545">
    <property type="entry name" value="DIAMINE N-ACETYLTRANSFERASE"/>
    <property type="match status" value="1"/>
</dbReference>
<evidence type="ECO:0000313" key="4">
    <source>
        <dbReference type="EMBL" id="MBC5648642.1"/>
    </source>
</evidence>